<dbReference type="AlphaFoldDB" id="A0A2V1GV36"/>
<organism evidence="7 8">
    <name type="scientific">Pelagibaculum spongiae</name>
    <dbReference type="NCBI Taxonomy" id="2080658"/>
    <lineage>
        <taxon>Bacteria</taxon>
        <taxon>Pseudomonadati</taxon>
        <taxon>Pseudomonadota</taxon>
        <taxon>Gammaproteobacteria</taxon>
        <taxon>Oceanospirillales</taxon>
        <taxon>Pelagibaculum</taxon>
    </lineage>
</organism>
<dbReference type="Pfam" id="PF07167">
    <property type="entry name" value="PhaC_N"/>
    <property type="match status" value="1"/>
</dbReference>
<dbReference type="GO" id="GO:0042619">
    <property type="term" value="P:poly-hydroxybutyrate biosynthetic process"/>
    <property type="evidence" value="ECO:0007669"/>
    <property type="project" value="InterPro"/>
</dbReference>
<name>A0A2V1GV36_9GAMM</name>
<dbReference type="InterPro" id="IPR029058">
    <property type="entry name" value="AB_hydrolase_fold"/>
</dbReference>
<evidence type="ECO:0000256" key="4">
    <source>
        <dbReference type="ARBA" id="ARBA00023315"/>
    </source>
</evidence>
<evidence type="ECO:0000313" key="7">
    <source>
        <dbReference type="EMBL" id="PVZ69551.1"/>
    </source>
</evidence>
<evidence type="ECO:0000313" key="8">
    <source>
        <dbReference type="Proteomes" id="UP000244906"/>
    </source>
</evidence>
<evidence type="ECO:0000256" key="1">
    <source>
        <dbReference type="ARBA" id="ARBA00004496"/>
    </source>
</evidence>
<dbReference type="Pfam" id="PF00561">
    <property type="entry name" value="Abhydrolase_1"/>
    <property type="match status" value="1"/>
</dbReference>
<dbReference type="InterPro" id="IPR051321">
    <property type="entry name" value="PHA/PHB_synthase"/>
</dbReference>
<dbReference type="SUPFAM" id="SSF53474">
    <property type="entry name" value="alpha/beta-Hydrolases"/>
    <property type="match status" value="1"/>
</dbReference>
<evidence type="ECO:0000259" key="5">
    <source>
        <dbReference type="Pfam" id="PF00561"/>
    </source>
</evidence>
<dbReference type="EMBL" id="QDDL01000003">
    <property type="protein sequence ID" value="PVZ69551.1"/>
    <property type="molecule type" value="Genomic_DNA"/>
</dbReference>
<feature type="domain" description="Poly-beta-hydroxybutyrate polymerase N-terminal" evidence="6">
    <location>
        <begin position="107"/>
        <end position="278"/>
    </location>
</feature>
<evidence type="ECO:0000256" key="3">
    <source>
        <dbReference type="ARBA" id="ARBA00022679"/>
    </source>
</evidence>
<comment type="caution">
    <text evidence="7">The sequence shown here is derived from an EMBL/GenBank/DDBJ whole genome shotgun (WGS) entry which is preliminary data.</text>
</comment>
<comment type="subcellular location">
    <subcellularLocation>
        <location evidence="1">Cytoplasm</location>
    </subcellularLocation>
</comment>
<dbReference type="OrthoDB" id="7208816at2"/>
<dbReference type="Proteomes" id="UP000244906">
    <property type="component" value="Unassembled WGS sequence"/>
</dbReference>
<dbReference type="Gene3D" id="3.40.50.1820">
    <property type="entry name" value="alpha/beta hydrolase"/>
    <property type="match status" value="1"/>
</dbReference>
<gene>
    <name evidence="7" type="ORF">DC094_09535</name>
</gene>
<feature type="domain" description="AB hydrolase-1" evidence="5">
    <location>
        <begin position="280"/>
        <end position="524"/>
    </location>
</feature>
<dbReference type="PANTHER" id="PTHR36837">
    <property type="entry name" value="POLY(3-HYDROXYALKANOATE) POLYMERASE SUBUNIT PHAC"/>
    <property type="match status" value="1"/>
</dbReference>
<reference evidence="7 8" key="1">
    <citation type="submission" date="2018-04" db="EMBL/GenBank/DDBJ databases">
        <title>Thalassorhabdus spongiae gen. nov., sp. nov., isolated from a marine sponge in South-West Iceland.</title>
        <authorList>
            <person name="Knobloch S."/>
            <person name="Daussin A."/>
            <person name="Johannsson R."/>
            <person name="Marteinsson V.T."/>
        </authorList>
    </citation>
    <scope>NUCLEOTIDE SEQUENCE [LARGE SCALE GENOMIC DNA]</scope>
    <source>
        <strain evidence="7 8">Hp12</strain>
    </source>
</reference>
<dbReference type="GO" id="GO:0005737">
    <property type="term" value="C:cytoplasm"/>
    <property type="evidence" value="ECO:0007669"/>
    <property type="project" value="UniProtKB-SubCell"/>
</dbReference>
<keyword evidence="8" id="KW-1185">Reference proteome</keyword>
<evidence type="ECO:0000256" key="2">
    <source>
        <dbReference type="ARBA" id="ARBA00022490"/>
    </source>
</evidence>
<accession>A0A2V1GV36</accession>
<proteinExistence type="predicted"/>
<keyword evidence="4" id="KW-0012">Acyltransferase</keyword>
<dbReference type="InterPro" id="IPR000073">
    <property type="entry name" value="AB_hydrolase_1"/>
</dbReference>
<dbReference type="PANTHER" id="PTHR36837:SF5">
    <property type="entry name" value="POLY-3-HYDROXYBUTYRATE SYNTHASE"/>
    <property type="match status" value="1"/>
</dbReference>
<dbReference type="GO" id="GO:0016746">
    <property type="term" value="F:acyltransferase activity"/>
    <property type="evidence" value="ECO:0007669"/>
    <property type="project" value="UniProtKB-KW"/>
</dbReference>
<dbReference type="InterPro" id="IPR010963">
    <property type="entry name" value="PHA_synth_I"/>
</dbReference>
<protein>
    <submittedName>
        <fullName evidence="7">Class I poly(R)-hydroxyalkanoic acid synthase</fullName>
    </submittedName>
</protein>
<dbReference type="InterPro" id="IPR010941">
    <property type="entry name" value="PhaC_N"/>
</dbReference>
<dbReference type="NCBIfam" id="TIGR01838">
    <property type="entry name" value="PHA_synth_I"/>
    <property type="match status" value="1"/>
</dbReference>
<keyword evidence="2" id="KW-0963">Cytoplasm</keyword>
<dbReference type="RefSeq" id="WP_116686886.1">
    <property type="nucleotide sequence ID" value="NZ_CAWNYD010000003.1"/>
</dbReference>
<evidence type="ECO:0000259" key="6">
    <source>
        <dbReference type="Pfam" id="PF07167"/>
    </source>
</evidence>
<sequence length="597" mass="67449">MSAQTQHDSESLDEKADVVQIFDDIARRSQRIVKDFMDRQSVGGGEPDVMNIGGAFLDLTEQLIQDPSKLVNAQLEFWQNYAQLCHNMLFGMIGQQASPVVEPKKGDRRFKGKEWTEVALFDFIKQSYLLTSQFFQKSIHSVDGMDEKNHQKLEFITRQFVGAMSPTNFVTTNPDVLKRTIESRGENLVRGLDHMLQDLERGNGRLDIRMTDLDAFELGKNVAITEGSVVFQNDMMQLIQYKPTTKTVYQKPIMIIPPWINKYYILDLSPKNSYVQWLVNQGYTVFMISWVNPGAEHKDKTFDDYLTDGTLAAIDTIRQITNDQPVMATGYCLGGTLLSATAAWLKSKGQADKLESLTYLATLIDFSDPGELGVFIDEKQVASIESNAADDGYMNGRVMAGSFNMLRENDLIWSYFITNYLCGDTPFPFDLLYWNSDATNMPAKMHTWYLRKMYMENCFKDSEGVELAGVAIDVSTIKTPAYFVSTHDDHIAKWQSTYPGAKLHQGPVKFVLGGSGHIAGIVNPPVNNKYGFQTCDELPDSPDDWLENAQQNEGSWWTDWDIWASEKRGKKVPARIPGSGKFKALEAAPGSYVKRRI</sequence>
<keyword evidence="3" id="KW-0808">Transferase</keyword>